<feature type="transmembrane region" description="Helical" evidence="1">
    <location>
        <begin position="34"/>
        <end position="52"/>
    </location>
</feature>
<dbReference type="RefSeq" id="WP_377504800.1">
    <property type="nucleotide sequence ID" value="NZ_JBHULU010000010.1"/>
</dbReference>
<sequence>MKKPSLYTLLMSLSVLIAVGGLILRISHLISSNLSYLLFASALFLQFIAKRLSVNNKSQKE</sequence>
<comment type="caution">
    <text evidence="2">The sequence shown here is derived from an EMBL/GenBank/DDBJ whole genome shotgun (WGS) entry which is preliminary data.</text>
</comment>
<keyword evidence="1" id="KW-0812">Transmembrane</keyword>
<protein>
    <submittedName>
        <fullName evidence="2">Uncharacterized protein</fullName>
    </submittedName>
</protein>
<evidence type="ECO:0000256" key="1">
    <source>
        <dbReference type="SAM" id="Phobius"/>
    </source>
</evidence>
<name>A0ABW5INZ5_9BACT</name>
<gene>
    <name evidence="2" type="ORF">ACFSRY_07515</name>
</gene>
<proteinExistence type="predicted"/>
<feature type="transmembrane region" description="Helical" evidence="1">
    <location>
        <begin position="7"/>
        <end position="28"/>
    </location>
</feature>
<keyword evidence="3" id="KW-1185">Reference proteome</keyword>
<organism evidence="2 3">
    <name type="scientific">Pontibacter locisalis</name>
    <dbReference type="NCBI Taxonomy" id="1719035"/>
    <lineage>
        <taxon>Bacteria</taxon>
        <taxon>Pseudomonadati</taxon>
        <taxon>Bacteroidota</taxon>
        <taxon>Cytophagia</taxon>
        <taxon>Cytophagales</taxon>
        <taxon>Hymenobacteraceae</taxon>
        <taxon>Pontibacter</taxon>
    </lineage>
</organism>
<accession>A0ABW5INZ5</accession>
<dbReference type="Proteomes" id="UP001597544">
    <property type="component" value="Unassembled WGS sequence"/>
</dbReference>
<dbReference type="EMBL" id="JBHULU010000010">
    <property type="protein sequence ID" value="MFD2513710.1"/>
    <property type="molecule type" value="Genomic_DNA"/>
</dbReference>
<evidence type="ECO:0000313" key="3">
    <source>
        <dbReference type="Proteomes" id="UP001597544"/>
    </source>
</evidence>
<keyword evidence="1" id="KW-1133">Transmembrane helix</keyword>
<reference evidence="3" key="1">
    <citation type="journal article" date="2019" name="Int. J. Syst. Evol. Microbiol.">
        <title>The Global Catalogue of Microorganisms (GCM) 10K type strain sequencing project: providing services to taxonomists for standard genome sequencing and annotation.</title>
        <authorList>
            <consortium name="The Broad Institute Genomics Platform"/>
            <consortium name="The Broad Institute Genome Sequencing Center for Infectious Disease"/>
            <person name="Wu L."/>
            <person name="Ma J."/>
        </authorList>
    </citation>
    <scope>NUCLEOTIDE SEQUENCE [LARGE SCALE GENOMIC DNA]</scope>
    <source>
        <strain evidence="3">KCTC 42498</strain>
    </source>
</reference>
<evidence type="ECO:0000313" key="2">
    <source>
        <dbReference type="EMBL" id="MFD2513710.1"/>
    </source>
</evidence>
<keyword evidence="1" id="KW-0472">Membrane</keyword>